<name>A0AA43QUI4_9LECA</name>
<accession>A0AA43QUI4</accession>
<dbReference type="Proteomes" id="UP001161017">
    <property type="component" value="Unassembled WGS sequence"/>
</dbReference>
<protein>
    <submittedName>
        <fullName evidence="1">Uncharacterized protein</fullName>
    </submittedName>
</protein>
<dbReference type="EMBL" id="JAPUFD010000019">
    <property type="protein sequence ID" value="MDI1492502.1"/>
    <property type="molecule type" value="Genomic_DNA"/>
</dbReference>
<gene>
    <name evidence="1" type="ORF">OHK93_003716</name>
</gene>
<organism evidence="1 2">
    <name type="scientific">Ramalina farinacea</name>
    <dbReference type="NCBI Taxonomy" id="258253"/>
    <lineage>
        <taxon>Eukaryota</taxon>
        <taxon>Fungi</taxon>
        <taxon>Dikarya</taxon>
        <taxon>Ascomycota</taxon>
        <taxon>Pezizomycotina</taxon>
        <taxon>Lecanoromycetes</taxon>
        <taxon>OSLEUM clade</taxon>
        <taxon>Lecanoromycetidae</taxon>
        <taxon>Lecanorales</taxon>
        <taxon>Lecanorineae</taxon>
        <taxon>Ramalinaceae</taxon>
        <taxon>Ramalina</taxon>
    </lineage>
</organism>
<reference evidence="1" key="1">
    <citation type="journal article" date="2023" name="Genome Biol. Evol.">
        <title>First Whole Genome Sequence and Flow Cytometry Genome Size Data for the Lichen-Forming Fungus Ramalina farinacea (Ascomycota).</title>
        <authorList>
            <person name="Llewellyn T."/>
            <person name="Mian S."/>
            <person name="Hill R."/>
            <person name="Leitch I.J."/>
            <person name="Gaya E."/>
        </authorList>
    </citation>
    <scope>NUCLEOTIDE SEQUENCE</scope>
    <source>
        <strain evidence="1">LIQ254RAFAR</strain>
    </source>
</reference>
<proteinExistence type="predicted"/>
<sequence>MTASNNTIALPCLTGGEPFNPDINTACLLLDRDLYHTARRALFGPANEFVVSKLASWTIPSLTASYGALAPCLRERCPASGFSPLISLMTFHLGDTQDPAVAKLRMDAFTNVLGFCCTKRKLRVERLTIQLANYSFRSDARLLDFCVALAKGVDVGKGLCVEGLDVHLELYTRALAVFTGMVLQPVKWQVTFRTDDWRQLGSFRAEYVKDTNVAEKEEGYGHGLQCVYWMLKQTPFLLALAEMSPRDREPLKGGIEDPQSEYWDWLKNAPQDWITNGLDYVTEHYLDI</sequence>
<keyword evidence="2" id="KW-1185">Reference proteome</keyword>
<evidence type="ECO:0000313" key="1">
    <source>
        <dbReference type="EMBL" id="MDI1492502.1"/>
    </source>
</evidence>
<evidence type="ECO:0000313" key="2">
    <source>
        <dbReference type="Proteomes" id="UP001161017"/>
    </source>
</evidence>
<comment type="caution">
    <text evidence="1">The sequence shown here is derived from an EMBL/GenBank/DDBJ whole genome shotgun (WGS) entry which is preliminary data.</text>
</comment>
<dbReference type="AlphaFoldDB" id="A0AA43QUI4"/>